<dbReference type="Proteomes" id="UP000217507">
    <property type="component" value="Plasmid Plasmid3 dna"/>
</dbReference>
<keyword evidence="1" id="KW-0614">Plasmid</keyword>
<evidence type="ECO:0000313" key="2">
    <source>
        <dbReference type="Proteomes" id="UP000217507"/>
    </source>
</evidence>
<dbReference type="EMBL" id="AP018219">
    <property type="protein sequence ID" value="BAY73400.1"/>
    <property type="molecule type" value="Genomic_DNA"/>
</dbReference>
<gene>
    <name evidence="1" type="ORF">NIES23_62280</name>
</gene>
<sequence length="84" mass="9525">MSNHNFDSIFQAVSDGSQREWTDEEKALILSHLELVNQLQSWADNNNSDSCWHGANYDLVKPQSCTTNTNTNISSVDEDIHIPF</sequence>
<protein>
    <submittedName>
        <fullName evidence="1">Uncharacterized protein</fullName>
    </submittedName>
</protein>
<organism evidence="1 2">
    <name type="scientific">Trichormus variabilis NIES-23</name>
    <dbReference type="NCBI Taxonomy" id="1973479"/>
    <lineage>
        <taxon>Bacteria</taxon>
        <taxon>Bacillati</taxon>
        <taxon>Cyanobacteriota</taxon>
        <taxon>Cyanophyceae</taxon>
        <taxon>Nostocales</taxon>
        <taxon>Nostocaceae</taxon>
        <taxon>Trichormus</taxon>
    </lineage>
</organism>
<name>A0A1Z4KWK0_ANAVA</name>
<geneLocation type="plasmid" evidence="1">
    <name>plasmid3</name>
</geneLocation>
<proteinExistence type="predicted"/>
<evidence type="ECO:0000313" key="1">
    <source>
        <dbReference type="EMBL" id="BAY73400.1"/>
    </source>
</evidence>
<accession>A0A1Z4KWK0</accession>
<reference evidence="1 2" key="1">
    <citation type="submission" date="2017-06" db="EMBL/GenBank/DDBJ databases">
        <title>Genome sequencing of cyanobaciteial culture collection at National Institute for Environmental Studies (NIES).</title>
        <authorList>
            <person name="Hirose Y."/>
            <person name="Shimura Y."/>
            <person name="Fujisawa T."/>
            <person name="Nakamura Y."/>
            <person name="Kawachi M."/>
        </authorList>
    </citation>
    <scope>NUCLEOTIDE SEQUENCE [LARGE SCALE GENOMIC DNA]</scope>
    <source>
        <strain evidence="1 2">NIES-23</strain>
        <plasmid evidence="2">Plasmid Plasmid3 dna</plasmid>
    </source>
</reference>
<dbReference type="AlphaFoldDB" id="A0A1Z4KWK0"/>